<dbReference type="Proteomes" id="UP001056255">
    <property type="component" value="Chromosome I"/>
</dbReference>
<proteinExistence type="predicted"/>
<keyword evidence="2" id="KW-1185">Reference proteome</keyword>
<reference evidence="1" key="1">
    <citation type="submission" date="2021-08" db="EMBL/GenBank/DDBJ databases">
        <authorList>
            <person name="Sakaguchi M."/>
            <person name="Kikuchi T."/>
            <person name="Urbanczyk H."/>
        </authorList>
    </citation>
    <scope>NUCLEOTIDE SEQUENCE</scope>
    <source>
        <strain evidence="1">020920N</strain>
    </source>
</reference>
<name>A0ABY4WYX2_9GAMM</name>
<protein>
    <submittedName>
        <fullName evidence="1">Uncharacterized protein</fullName>
    </submittedName>
</protein>
<sequence length="48" mass="5496">MTAKAHTHLNTNWQSKAIFSVAFSMKRLWIEHNLTTKGQQTLDATPKI</sequence>
<dbReference type="RefSeq" id="WP_251875570.1">
    <property type="nucleotide sequence ID" value="NZ_CP082275.1"/>
</dbReference>
<evidence type="ECO:0000313" key="2">
    <source>
        <dbReference type="Proteomes" id="UP001056255"/>
    </source>
</evidence>
<accession>A0ABY4WYX2</accession>
<dbReference type="EMBL" id="CP082275">
    <property type="protein sequence ID" value="USH04185.1"/>
    <property type="molecule type" value="Genomic_DNA"/>
</dbReference>
<gene>
    <name evidence="1" type="ORF">K6Q96_10390</name>
</gene>
<organism evidence="1 2">
    <name type="scientific">Grimontia kaedaensis</name>
    <dbReference type="NCBI Taxonomy" id="2872157"/>
    <lineage>
        <taxon>Bacteria</taxon>
        <taxon>Pseudomonadati</taxon>
        <taxon>Pseudomonadota</taxon>
        <taxon>Gammaproteobacteria</taxon>
        <taxon>Vibrionales</taxon>
        <taxon>Vibrionaceae</taxon>
        <taxon>Grimontia</taxon>
    </lineage>
</organism>
<evidence type="ECO:0000313" key="1">
    <source>
        <dbReference type="EMBL" id="USH04185.1"/>
    </source>
</evidence>